<reference evidence="4 5" key="1">
    <citation type="submission" date="2018-05" db="EMBL/GenBank/DDBJ databases">
        <title>Genomic Encyclopedia of Type Strains, Phase IV (KMG-IV): sequencing the most valuable type-strain genomes for metagenomic binning, comparative biology and taxonomic classification.</title>
        <authorList>
            <person name="Goeker M."/>
        </authorList>
    </citation>
    <scope>NUCLEOTIDE SEQUENCE [LARGE SCALE GENOMIC DNA]</scope>
    <source>
        <strain evidence="4 5">DSM 22999</strain>
    </source>
</reference>
<gene>
    <name evidence="4" type="ORF">C8D76_10716</name>
</gene>
<comment type="similarity">
    <text evidence="1">Belongs to the PrpD family.</text>
</comment>
<dbReference type="OrthoDB" id="9795089at2"/>
<evidence type="ECO:0000259" key="2">
    <source>
        <dbReference type="Pfam" id="PF03972"/>
    </source>
</evidence>
<evidence type="ECO:0000256" key="1">
    <source>
        <dbReference type="ARBA" id="ARBA00006174"/>
    </source>
</evidence>
<sequence>MTATKTLVQQIMTTPLITDERVLTIATQALTDYFACILTSKNELEIQQLKQWISDEGGNATSWLIGQKQAATARQAALFNGFQAHFLDYDDVHAEVRGHPSAVILSALFASINMAKTSENLTALNSQRFLTAYVIGVEIMARLGVALNPTHYNQGFHPTGTLGGIGAVAAICYLHQYDFLEQALALTATQTAGLRLMFGTPIKPLHAGLAAQSAIQTIEILKHGLTAQADFLDEKMGFMAVYGNAQSILDIQNWGQSWKIVEPGLWFKTYNFCSAAATVADAASILQPQINPDEIDKIKLQFNPKGDAALIYTQPETQVKGRFSAEYIVAKILCNEPLDAHAFTTNPIPLHIQKIMQKIDRTYGESSQRFGAVKVRLKNGEILQHCVEHPKGSPKKPYSERELYEKLANAIQNDDLSQRFFASLQTFKLESNLYHFINQYKDIL</sequence>
<comment type="caution">
    <text evidence="4">The sequence shown here is derived from an EMBL/GenBank/DDBJ whole genome shotgun (WGS) entry which is preliminary data.</text>
</comment>
<dbReference type="Gene3D" id="3.30.1330.120">
    <property type="entry name" value="2-methylcitrate dehydratase PrpD"/>
    <property type="match status" value="1"/>
</dbReference>
<dbReference type="InterPro" id="IPR042188">
    <property type="entry name" value="MmgE/PrpD_sf_2"/>
</dbReference>
<dbReference type="RefSeq" id="WP_116631873.1">
    <property type="nucleotide sequence ID" value="NZ_QENU01000007.1"/>
</dbReference>
<evidence type="ECO:0000313" key="5">
    <source>
        <dbReference type="Proteomes" id="UP000245909"/>
    </source>
</evidence>
<dbReference type="PANTHER" id="PTHR16943:SF8">
    <property type="entry name" value="2-METHYLCITRATE DEHYDRATASE"/>
    <property type="match status" value="1"/>
</dbReference>
<evidence type="ECO:0000313" key="4">
    <source>
        <dbReference type="EMBL" id="PVX38795.1"/>
    </source>
</evidence>
<protein>
    <submittedName>
        <fullName evidence="4">2-methylcitrate dehydratase PrpD</fullName>
    </submittedName>
</protein>
<dbReference type="EMBL" id="QENU01000007">
    <property type="protein sequence ID" value="PVX38795.1"/>
    <property type="molecule type" value="Genomic_DNA"/>
</dbReference>
<evidence type="ECO:0000259" key="3">
    <source>
        <dbReference type="Pfam" id="PF19305"/>
    </source>
</evidence>
<keyword evidence="5" id="KW-1185">Reference proteome</keyword>
<dbReference type="GO" id="GO:0016829">
    <property type="term" value="F:lyase activity"/>
    <property type="evidence" value="ECO:0007669"/>
    <property type="project" value="InterPro"/>
</dbReference>
<dbReference type="InterPro" id="IPR036148">
    <property type="entry name" value="MmgE/PrpD_sf"/>
</dbReference>
<organism evidence="4 5">
    <name type="scientific">Alitibacter langaaensis DSM 22999</name>
    <dbReference type="NCBI Taxonomy" id="1122935"/>
    <lineage>
        <taxon>Bacteria</taxon>
        <taxon>Pseudomonadati</taxon>
        <taxon>Pseudomonadota</taxon>
        <taxon>Gammaproteobacteria</taxon>
        <taxon>Pasteurellales</taxon>
        <taxon>Pasteurellaceae</taxon>
        <taxon>Alitibacter</taxon>
    </lineage>
</organism>
<dbReference type="InterPro" id="IPR042183">
    <property type="entry name" value="MmgE/PrpD_sf_1"/>
</dbReference>
<dbReference type="Pfam" id="PF03972">
    <property type="entry name" value="MmgE_PrpD_N"/>
    <property type="match status" value="1"/>
</dbReference>
<dbReference type="Proteomes" id="UP000245909">
    <property type="component" value="Unassembled WGS sequence"/>
</dbReference>
<name>A0A2U0T5D0_9PAST</name>
<dbReference type="Pfam" id="PF19305">
    <property type="entry name" value="MmgE_PrpD_C"/>
    <property type="match status" value="1"/>
</dbReference>
<dbReference type="Gene3D" id="1.10.4100.10">
    <property type="entry name" value="2-methylcitrate dehydratase PrpD"/>
    <property type="match status" value="1"/>
</dbReference>
<feature type="domain" description="MmgE/PrpD C-terminal" evidence="3">
    <location>
        <begin position="270"/>
        <end position="411"/>
    </location>
</feature>
<proteinExistence type="inferred from homology"/>
<dbReference type="InterPro" id="IPR045337">
    <property type="entry name" value="MmgE_PrpD_C"/>
</dbReference>
<dbReference type="InterPro" id="IPR005656">
    <property type="entry name" value="MmgE_PrpD"/>
</dbReference>
<dbReference type="AlphaFoldDB" id="A0A2U0T5D0"/>
<dbReference type="InterPro" id="IPR045336">
    <property type="entry name" value="MmgE_PrpD_N"/>
</dbReference>
<dbReference type="SUPFAM" id="SSF103378">
    <property type="entry name" value="2-methylcitrate dehydratase PrpD"/>
    <property type="match status" value="1"/>
</dbReference>
<dbReference type="PANTHER" id="PTHR16943">
    <property type="entry name" value="2-METHYLCITRATE DEHYDRATASE-RELATED"/>
    <property type="match status" value="1"/>
</dbReference>
<feature type="domain" description="MmgE/PrpD N-terminal" evidence="2">
    <location>
        <begin position="20"/>
        <end position="246"/>
    </location>
</feature>
<accession>A0A2U0T5D0</accession>